<evidence type="ECO:0000313" key="1">
    <source>
        <dbReference type="EMBL" id="SLN68878.1"/>
    </source>
</evidence>
<dbReference type="Gene3D" id="1.10.10.10">
    <property type="entry name" value="Winged helix-like DNA-binding domain superfamily/Winged helix DNA-binding domain"/>
    <property type="match status" value="1"/>
</dbReference>
<organism evidence="1 2">
    <name type="scientific">Oceanibacterium hippocampi</name>
    <dbReference type="NCBI Taxonomy" id="745714"/>
    <lineage>
        <taxon>Bacteria</taxon>
        <taxon>Pseudomonadati</taxon>
        <taxon>Pseudomonadota</taxon>
        <taxon>Alphaproteobacteria</taxon>
        <taxon>Sneathiellales</taxon>
        <taxon>Sneathiellaceae</taxon>
        <taxon>Oceanibacterium</taxon>
    </lineage>
</organism>
<dbReference type="AlphaFoldDB" id="A0A1Y5TPH1"/>
<reference evidence="1 2" key="1">
    <citation type="submission" date="2017-03" db="EMBL/GenBank/DDBJ databases">
        <authorList>
            <person name="Afonso C.L."/>
            <person name="Miller P.J."/>
            <person name="Scott M.A."/>
            <person name="Spackman E."/>
            <person name="Goraichik I."/>
            <person name="Dimitrov K.M."/>
            <person name="Suarez D.L."/>
            <person name="Swayne D.E."/>
        </authorList>
    </citation>
    <scope>NUCLEOTIDE SEQUENCE [LARGE SCALE GENOMIC DNA]</scope>
    <source>
        <strain evidence="1 2">CECT 7691</strain>
    </source>
</reference>
<dbReference type="InParanoid" id="A0A1Y5TPH1"/>
<accession>A0A1Y5TPH1</accession>
<dbReference type="InterPro" id="IPR021660">
    <property type="entry name" value="DUF3253"/>
</dbReference>
<protein>
    <recommendedName>
        <fullName evidence="3">DUF3253 domain-containing protein</fullName>
    </recommendedName>
</protein>
<dbReference type="Proteomes" id="UP000193200">
    <property type="component" value="Unassembled WGS sequence"/>
</dbReference>
<sequence>MTVKNAPAEDGKPLSIADCILDALADGGSLAPRDIAIVIATRKKAREHEAWRRYLGPVKQEALHLARSGRIEFLRKGKVVDPETAKGIIRLRRCDAGAAEPESDPADG</sequence>
<proteinExistence type="predicted"/>
<dbReference type="InterPro" id="IPR036390">
    <property type="entry name" value="WH_DNA-bd_sf"/>
</dbReference>
<keyword evidence="2" id="KW-1185">Reference proteome</keyword>
<name>A0A1Y5TPH1_9PROT</name>
<evidence type="ECO:0000313" key="2">
    <source>
        <dbReference type="Proteomes" id="UP000193200"/>
    </source>
</evidence>
<dbReference type="Pfam" id="PF11625">
    <property type="entry name" value="DUF3253"/>
    <property type="match status" value="1"/>
</dbReference>
<dbReference type="InterPro" id="IPR036388">
    <property type="entry name" value="WH-like_DNA-bd_sf"/>
</dbReference>
<dbReference type="SUPFAM" id="SSF46785">
    <property type="entry name" value="Winged helix' DNA-binding domain"/>
    <property type="match status" value="1"/>
</dbReference>
<dbReference type="EMBL" id="FWFR01000003">
    <property type="protein sequence ID" value="SLN68878.1"/>
    <property type="molecule type" value="Genomic_DNA"/>
</dbReference>
<dbReference type="OrthoDB" id="7631458at2"/>
<dbReference type="RefSeq" id="WP_085884512.1">
    <property type="nucleotide sequence ID" value="NZ_FWFR01000003.1"/>
</dbReference>
<gene>
    <name evidence="1" type="ORF">OCH7691_03137</name>
</gene>
<evidence type="ECO:0008006" key="3">
    <source>
        <dbReference type="Google" id="ProtNLM"/>
    </source>
</evidence>